<keyword evidence="4" id="KW-0505">Motor protein</keyword>
<dbReference type="GO" id="GO:0007015">
    <property type="term" value="P:actin filament organization"/>
    <property type="evidence" value="ECO:0007669"/>
    <property type="project" value="TreeGrafter"/>
</dbReference>
<comment type="caution">
    <text evidence="4">Lacks conserved residue(s) required for the propagation of feature annotation.</text>
</comment>
<dbReference type="PANTHER" id="PTHR13140">
    <property type="entry name" value="MYOSIN"/>
    <property type="match status" value="1"/>
</dbReference>
<keyword evidence="3 4" id="KW-0009">Actin-binding</keyword>
<dbReference type="SMART" id="SM00242">
    <property type="entry name" value="MYSc"/>
    <property type="match status" value="1"/>
</dbReference>
<dbReference type="Proteomes" id="UP000285060">
    <property type="component" value="Unassembled WGS sequence"/>
</dbReference>
<feature type="domain" description="Myosin motor" evidence="5">
    <location>
        <begin position="1"/>
        <end position="167"/>
    </location>
</feature>
<organism evidence="6 7">
    <name type="scientific">Aphanomyces invadans</name>
    <dbReference type="NCBI Taxonomy" id="157072"/>
    <lineage>
        <taxon>Eukaryota</taxon>
        <taxon>Sar</taxon>
        <taxon>Stramenopiles</taxon>
        <taxon>Oomycota</taxon>
        <taxon>Saprolegniomycetes</taxon>
        <taxon>Saprolegniales</taxon>
        <taxon>Verrucalvaceae</taxon>
        <taxon>Aphanomyces</taxon>
    </lineage>
</organism>
<evidence type="ECO:0000259" key="5">
    <source>
        <dbReference type="PROSITE" id="PS51456"/>
    </source>
</evidence>
<dbReference type="PANTHER" id="PTHR13140:SF550">
    <property type="entry name" value="MYOSIN-IIIB ISOFORM X1"/>
    <property type="match status" value="1"/>
</dbReference>
<dbReference type="EMBL" id="QUSY01000083">
    <property type="protein sequence ID" value="RHY33259.1"/>
    <property type="molecule type" value="Genomic_DNA"/>
</dbReference>
<dbReference type="GO" id="GO:0051015">
    <property type="term" value="F:actin filament binding"/>
    <property type="evidence" value="ECO:0007669"/>
    <property type="project" value="TreeGrafter"/>
</dbReference>
<evidence type="ECO:0000313" key="7">
    <source>
        <dbReference type="Proteomes" id="UP000285060"/>
    </source>
</evidence>
<dbReference type="GO" id="GO:0005737">
    <property type="term" value="C:cytoplasm"/>
    <property type="evidence" value="ECO:0007669"/>
    <property type="project" value="TreeGrafter"/>
</dbReference>
<proteinExistence type="inferred from homology"/>
<evidence type="ECO:0000256" key="3">
    <source>
        <dbReference type="ARBA" id="ARBA00023203"/>
    </source>
</evidence>
<dbReference type="Gene3D" id="1.20.58.530">
    <property type="match status" value="1"/>
</dbReference>
<evidence type="ECO:0000256" key="2">
    <source>
        <dbReference type="ARBA" id="ARBA00022840"/>
    </source>
</evidence>
<dbReference type="GO" id="GO:0016459">
    <property type="term" value="C:myosin complex"/>
    <property type="evidence" value="ECO:0007669"/>
    <property type="project" value="UniProtKB-KW"/>
</dbReference>
<name>A0A3R7D513_9STRA</name>
<comment type="similarity">
    <text evidence="4">Belongs to the TRAFAC class myosin-kinesin ATPase superfamily. Myosin family.</text>
</comment>
<keyword evidence="2" id="KW-0067">ATP-binding</keyword>
<evidence type="ECO:0000256" key="4">
    <source>
        <dbReference type="PROSITE-ProRule" id="PRU00782"/>
    </source>
</evidence>
<dbReference type="Gene3D" id="1.20.5.4820">
    <property type="match status" value="1"/>
</dbReference>
<keyword evidence="1" id="KW-0547">Nucleotide-binding</keyword>
<evidence type="ECO:0000313" key="6">
    <source>
        <dbReference type="EMBL" id="RHY33259.1"/>
    </source>
</evidence>
<evidence type="ECO:0000256" key="1">
    <source>
        <dbReference type="ARBA" id="ARBA00022741"/>
    </source>
</evidence>
<dbReference type="AlphaFoldDB" id="A0A3R7D513"/>
<dbReference type="GO" id="GO:0016020">
    <property type="term" value="C:membrane"/>
    <property type="evidence" value="ECO:0007669"/>
    <property type="project" value="TreeGrafter"/>
</dbReference>
<gene>
    <name evidence="6" type="ORF">DYB32_002203</name>
</gene>
<protein>
    <recommendedName>
        <fullName evidence="5">Myosin motor domain-containing protein</fullName>
    </recommendedName>
</protein>
<sequence>MTSTTAAPRSHILLVDIFGFESFDRNGFDQLCINFANEKLQQVVSAHLHEEHRGRAHLVEFGRCFTWWSSMTRSSGTGKKVWPFLALVPRSHDPRCVLDVMDGKPKGIFWLLDDEVALPKSSLLAKLVSAHAKATVFKATKSALTFTLVHYAHPVTYDCADFLAKNKVVASSKFTMWFDVGSFSIGSLDGPYVVHQLRQMGIFKALALHHGGLHPFRDSHDRFYNQYRRIAGNQIDKLDQDEHIRKSMAEKCADLVQLFPTPAAFSIGKTCVFTSLEMHDWLQRKRLEVEAASVTLIQRVWRRTAWRRACQQLGQCCLTLQHVAATDDAILKAHVEHAKILLIRYPSWHLSRRLRVRCLEGEAHLGRHRRQNALLARIQQPRHDLGNTTAWLCLTTCIERNVLDAMEADLALCEKWRLQSNPHVMAFTAEYSRLQAERQGVIQAAMMLRSKVIHVATVDGALRSRLMTAAIADRARAVLQV</sequence>
<accession>A0A3R7D513</accession>
<dbReference type="InterPro" id="IPR027417">
    <property type="entry name" value="P-loop_NTPase"/>
</dbReference>
<keyword evidence="4" id="KW-0518">Myosin</keyword>
<dbReference type="GO" id="GO:0000146">
    <property type="term" value="F:microfilament motor activity"/>
    <property type="evidence" value="ECO:0007669"/>
    <property type="project" value="TreeGrafter"/>
</dbReference>
<dbReference type="PROSITE" id="PS51456">
    <property type="entry name" value="MYOSIN_MOTOR"/>
    <property type="match status" value="1"/>
</dbReference>
<dbReference type="GO" id="GO:0005524">
    <property type="term" value="F:ATP binding"/>
    <property type="evidence" value="ECO:0007669"/>
    <property type="project" value="UniProtKB-KW"/>
</dbReference>
<keyword evidence="7" id="KW-1185">Reference proteome</keyword>
<dbReference type="VEuPathDB" id="FungiDB:H310_01992"/>
<reference evidence="6 7" key="1">
    <citation type="submission" date="2018-08" db="EMBL/GenBank/DDBJ databases">
        <title>Aphanomyces genome sequencing and annotation.</title>
        <authorList>
            <person name="Minardi D."/>
            <person name="Oidtmann B."/>
            <person name="Van Der Giezen M."/>
            <person name="Studholme D.J."/>
        </authorList>
    </citation>
    <scope>NUCLEOTIDE SEQUENCE [LARGE SCALE GENOMIC DNA]</scope>
    <source>
        <strain evidence="6 7">NJM0002</strain>
    </source>
</reference>
<dbReference type="InterPro" id="IPR001609">
    <property type="entry name" value="Myosin_head_motor_dom-like"/>
</dbReference>
<dbReference type="Pfam" id="PF00063">
    <property type="entry name" value="Myosin_head"/>
    <property type="match status" value="2"/>
</dbReference>
<comment type="caution">
    <text evidence="6">The sequence shown here is derived from an EMBL/GenBank/DDBJ whole genome shotgun (WGS) entry which is preliminary data.</text>
</comment>
<dbReference type="SUPFAM" id="SSF52540">
    <property type="entry name" value="P-loop containing nucleoside triphosphate hydrolases"/>
    <property type="match status" value="1"/>
</dbReference>